<protein>
    <recommendedName>
        <fullName evidence="2">Integrase catalytic domain-containing protein</fullName>
    </recommendedName>
</protein>
<name>A0A0G4FUN2_9ALVE</name>
<dbReference type="InterPro" id="IPR013103">
    <property type="entry name" value="RVT_2"/>
</dbReference>
<dbReference type="InterPro" id="IPR012337">
    <property type="entry name" value="RNaseH-like_sf"/>
</dbReference>
<feature type="domain" description="Integrase catalytic" evidence="2">
    <location>
        <begin position="293"/>
        <end position="453"/>
    </location>
</feature>
<feature type="region of interest" description="Disordered" evidence="1">
    <location>
        <begin position="156"/>
        <end position="211"/>
    </location>
</feature>
<feature type="compositionally biased region" description="Basic and acidic residues" evidence="1">
    <location>
        <begin position="1018"/>
        <end position="1027"/>
    </location>
</feature>
<dbReference type="Pfam" id="PF07727">
    <property type="entry name" value="RVT_2"/>
    <property type="match status" value="1"/>
</dbReference>
<dbReference type="SUPFAM" id="SSF53098">
    <property type="entry name" value="Ribonuclease H-like"/>
    <property type="match status" value="1"/>
</dbReference>
<sequence length="1361" mass="154423">MDTGEEVLFPQSLVYGDWKEKRRATGSASPLWAGCMQHEVQRTHSREAAEICEGEKVQGFGFSSSSPNSTQKEKHPSRRKKNFHHVRFREYIDSLHFEEKECASTCGRQGKACPHARHEVEGKAWRHEQLEKARSWRFQASGQSLGIAEVRRSPRLVEKDNKASGVSRDPVAETTGDSDTQEGDASHDGCDHPWQIDGDAIDSGRVSTRAGVPRRLRRKERMRLGDVAMRELVEQAHHQTGHIGGAALRRMLSRHFANPKLPSLCREVIEQCEECAQVKGASHRWRGWTGKLRIGRPLERVAVDIHYINSKPYVTMIDECTRWLVVVPVKGEDAETVWAAVKDNWLRMFGLPLGLRSCFKTDHGSHFKGVFDLNCSKIGIMHKWTPVGHPQSNGILENRHEVLDTQITLLRLEREIEMDQVDDILPLAIALVNRLPSARAPYQSPYERMTGVSFLPACVEETMKGELWPRIKESNLKTAEAFHEGDLVLFRHPLRKFGNVEEEWKPYTIVSCLSPTRYQLKPRRACDRSYEGYEVDAHISAMRVMPEKMKERLESPDSTQAEKKEEGKERGRRKEKVELQDKRFVVWKSDEKKQLFLREVLQEKRTKLLVHYYGSYGRGSLVDRIYRPAVKRKGEQAVMFTSKKRKGLEPDVYEVEKDETAIERAQLQENGRLAQGTVEEILKDYVEEKESALSTTIEEPAFNGNTSFLVSGLLSHLGISTASTDDHQAVESALLTATTHQKVKYSELTQTQKAKCDEARRNEFAKLMKYQTYEPVRRDQVPEGVRIMDMLVVDTLKLKLGGEREFKARAVARGDQDTRQDIDTATCGCPPDSVRFVLLAALGSPHFNEDSIASVDCQNAYLQAKLRSPRPVFVRPPKCHPDYKTGVLWKLKKALYGLKDAGRLFEDHLWDLLQKLGWEASPLTGVFWKKKAGRVVGLLSQYVDDLIVVSLDGSVSEMVTEIAELVECKEPERLGRYVGSDYEILPNGRIWCSQKQYIESIPGEQSKTPTQPLPSGVNKKEDKSETLDAEGHKRYRQLLGELSYAAHCTRPDLEYASAWLSQFNQSPTVRAWRLLNRAIKDGKTTSKRGILLDPPKYYEPMEVLLYCDAAGGSDEYPHLQTGWVLLINGRPIAWKSRKQKRFARSSNRGELMALEDALDYGLVVMRFIKEIWRDAGTKCVIRTDSDGVCKMLKARNPKPQERALVQKVREIEGKVSVIPALAVFDSLKEGKIAVQHVSGVQNYADSLTKPMSVDLLASLLEKEKAGRIIYTPTGVETGDKKEKEMNNDDSDDEFPWPPQAQAPGRRDTAIAGEGHQTDRAIRTREEGGRLRMRERQDYKAIHRGTTTFNTGVASAPIQFAM</sequence>
<dbReference type="EMBL" id="CDMZ01000649">
    <property type="protein sequence ID" value="CEM18658.1"/>
    <property type="molecule type" value="Genomic_DNA"/>
</dbReference>
<dbReference type="Gene3D" id="3.30.420.10">
    <property type="entry name" value="Ribonuclease H-like superfamily/Ribonuclease H"/>
    <property type="match status" value="2"/>
</dbReference>
<feature type="compositionally biased region" description="Basic and acidic residues" evidence="1">
    <location>
        <begin position="550"/>
        <end position="569"/>
    </location>
</feature>
<evidence type="ECO:0000313" key="3">
    <source>
        <dbReference type="EMBL" id="CEM18658.1"/>
    </source>
</evidence>
<reference evidence="3" key="1">
    <citation type="submission" date="2014-11" db="EMBL/GenBank/DDBJ databases">
        <authorList>
            <person name="Otto D Thomas"/>
            <person name="Naeem Raeece"/>
        </authorList>
    </citation>
    <scope>NUCLEOTIDE SEQUENCE</scope>
</reference>
<dbReference type="InterPro" id="IPR043502">
    <property type="entry name" value="DNA/RNA_pol_sf"/>
</dbReference>
<dbReference type="PANTHER" id="PTHR37984:SF5">
    <property type="entry name" value="PROTEIN NYNRIN-LIKE"/>
    <property type="match status" value="1"/>
</dbReference>
<dbReference type="VEuPathDB" id="CryptoDB:Cvel_18875"/>
<dbReference type="PANTHER" id="PTHR37984">
    <property type="entry name" value="PROTEIN CBG26694"/>
    <property type="match status" value="1"/>
</dbReference>
<dbReference type="GO" id="GO:0015074">
    <property type="term" value="P:DNA integration"/>
    <property type="evidence" value="ECO:0007669"/>
    <property type="project" value="InterPro"/>
</dbReference>
<dbReference type="SUPFAM" id="SSF56672">
    <property type="entry name" value="DNA/RNA polymerases"/>
    <property type="match status" value="1"/>
</dbReference>
<feature type="region of interest" description="Disordered" evidence="1">
    <location>
        <begin position="1274"/>
        <end position="1317"/>
    </location>
</feature>
<feature type="region of interest" description="Disordered" evidence="1">
    <location>
        <begin position="1002"/>
        <end position="1027"/>
    </location>
</feature>
<dbReference type="InterPro" id="IPR041588">
    <property type="entry name" value="Integrase_H2C2"/>
</dbReference>
<feature type="region of interest" description="Disordered" evidence="1">
    <location>
        <begin position="550"/>
        <end position="574"/>
    </location>
</feature>
<accession>A0A0G4FUN2</accession>
<feature type="compositionally biased region" description="Basic and acidic residues" evidence="1">
    <location>
        <begin position="1277"/>
        <end position="1286"/>
    </location>
</feature>
<dbReference type="PROSITE" id="PS50994">
    <property type="entry name" value="INTEGRASE"/>
    <property type="match status" value="1"/>
</dbReference>
<dbReference type="CDD" id="cd09272">
    <property type="entry name" value="RNase_HI_RT_Ty1"/>
    <property type="match status" value="1"/>
</dbReference>
<proteinExistence type="predicted"/>
<dbReference type="Pfam" id="PF17921">
    <property type="entry name" value="Integrase_H2C2"/>
    <property type="match status" value="1"/>
</dbReference>
<feature type="compositionally biased region" description="Polar residues" evidence="1">
    <location>
        <begin position="61"/>
        <end position="70"/>
    </location>
</feature>
<gene>
    <name evidence="3" type="ORF">Cvel_18875</name>
</gene>
<dbReference type="PhylomeDB" id="A0A0G4FUN2"/>
<dbReference type="InterPro" id="IPR050951">
    <property type="entry name" value="Retrovirus_Pol_polyprotein"/>
</dbReference>
<organism evidence="3">
    <name type="scientific">Chromera velia CCMP2878</name>
    <dbReference type="NCBI Taxonomy" id="1169474"/>
    <lineage>
        <taxon>Eukaryota</taxon>
        <taxon>Sar</taxon>
        <taxon>Alveolata</taxon>
        <taxon>Colpodellida</taxon>
        <taxon>Chromeraceae</taxon>
        <taxon>Chromera</taxon>
    </lineage>
</organism>
<dbReference type="InterPro" id="IPR036397">
    <property type="entry name" value="RNaseH_sf"/>
</dbReference>
<feature type="region of interest" description="Disordered" evidence="1">
    <location>
        <begin position="60"/>
        <end position="81"/>
    </location>
</feature>
<evidence type="ECO:0000256" key="1">
    <source>
        <dbReference type="SAM" id="MobiDB-lite"/>
    </source>
</evidence>
<dbReference type="Gene3D" id="1.10.340.70">
    <property type="match status" value="1"/>
</dbReference>
<dbReference type="InterPro" id="IPR001584">
    <property type="entry name" value="Integrase_cat-core"/>
</dbReference>
<dbReference type="GO" id="GO:0003676">
    <property type="term" value="F:nucleic acid binding"/>
    <property type="evidence" value="ECO:0007669"/>
    <property type="project" value="InterPro"/>
</dbReference>
<evidence type="ECO:0000259" key="2">
    <source>
        <dbReference type="PROSITE" id="PS50994"/>
    </source>
</evidence>